<dbReference type="OrthoDB" id="277802at2759"/>
<reference evidence="5 6" key="1">
    <citation type="submission" date="2016-07" db="EMBL/GenBank/DDBJ databases">
        <title>Pervasive Adenine N6-methylation of Active Genes in Fungi.</title>
        <authorList>
            <consortium name="DOE Joint Genome Institute"/>
            <person name="Mondo S.J."/>
            <person name="Dannebaum R.O."/>
            <person name="Kuo R.C."/>
            <person name="Labutti K."/>
            <person name="Haridas S."/>
            <person name="Kuo A."/>
            <person name="Salamov A."/>
            <person name="Ahrendt S.R."/>
            <person name="Lipzen A."/>
            <person name="Sullivan W."/>
            <person name="Andreopoulos W.B."/>
            <person name="Clum A."/>
            <person name="Lindquist E."/>
            <person name="Daum C."/>
            <person name="Ramamoorthy G.K."/>
            <person name="Gryganskyi A."/>
            <person name="Culley D."/>
            <person name="Magnuson J.K."/>
            <person name="James T.Y."/>
            <person name="O'Malley M.A."/>
            <person name="Stajich J.E."/>
            <person name="Spatafora J.W."/>
            <person name="Visel A."/>
            <person name="Grigoriev I.V."/>
        </authorList>
    </citation>
    <scope>NUCLEOTIDE SEQUENCE [LARGE SCALE GENOMIC DNA]</scope>
    <source>
        <strain evidence="5 6">NRRL 1336</strain>
    </source>
</reference>
<dbReference type="SUPFAM" id="SSF54928">
    <property type="entry name" value="RNA-binding domain, RBD"/>
    <property type="match status" value="1"/>
</dbReference>
<feature type="domain" description="RRM" evidence="4">
    <location>
        <begin position="8"/>
        <end position="87"/>
    </location>
</feature>
<dbReference type="GO" id="GO:0000398">
    <property type="term" value="P:mRNA splicing, via spliceosome"/>
    <property type="evidence" value="ECO:0007669"/>
    <property type="project" value="TreeGrafter"/>
</dbReference>
<dbReference type="STRING" id="90262.A0A1X2IRN0"/>
<dbReference type="GO" id="GO:0097157">
    <property type="term" value="F:pre-mRNA intronic binding"/>
    <property type="evidence" value="ECO:0007669"/>
    <property type="project" value="TreeGrafter"/>
</dbReference>
<dbReference type="InterPro" id="IPR000504">
    <property type="entry name" value="RRM_dom"/>
</dbReference>
<organism evidence="5 6">
    <name type="scientific">Absidia repens</name>
    <dbReference type="NCBI Taxonomy" id="90262"/>
    <lineage>
        <taxon>Eukaryota</taxon>
        <taxon>Fungi</taxon>
        <taxon>Fungi incertae sedis</taxon>
        <taxon>Mucoromycota</taxon>
        <taxon>Mucoromycotina</taxon>
        <taxon>Mucoromycetes</taxon>
        <taxon>Mucorales</taxon>
        <taxon>Cunninghamellaceae</taxon>
        <taxon>Absidia</taxon>
    </lineage>
</organism>
<keyword evidence="1 2" id="KW-0694">RNA-binding</keyword>
<proteinExistence type="predicted"/>
<evidence type="ECO:0000256" key="2">
    <source>
        <dbReference type="PROSITE-ProRule" id="PRU00176"/>
    </source>
</evidence>
<gene>
    <name evidence="5" type="ORF">BCR42DRAFT_406923</name>
</gene>
<feature type="compositionally biased region" description="Basic and acidic residues" evidence="3">
    <location>
        <begin position="113"/>
        <end position="130"/>
    </location>
</feature>
<dbReference type="PANTHER" id="PTHR16105:SF0">
    <property type="entry name" value="RNA-BINDING REGION-CONTAINING PROTEIN 3"/>
    <property type="match status" value="1"/>
</dbReference>
<protein>
    <recommendedName>
        <fullName evidence="4">RRM domain-containing protein</fullName>
    </recommendedName>
</protein>
<evidence type="ECO:0000313" key="5">
    <source>
        <dbReference type="EMBL" id="ORZ21155.1"/>
    </source>
</evidence>
<dbReference type="InterPro" id="IPR035979">
    <property type="entry name" value="RBD_domain_sf"/>
</dbReference>
<dbReference type="Pfam" id="PF00076">
    <property type="entry name" value="RRM_1"/>
    <property type="match status" value="1"/>
</dbReference>
<evidence type="ECO:0000259" key="4">
    <source>
        <dbReference type="PROSITE" id="PS50102"/>
    </source>
</evidence>
<dbReference type="CDD" id="cd12246">
    <property type="entry name" value="RRM1_U1A_like"/>
    <property type="match status" value="1"/>
</dbReference>
<accession>A0A1X2IRN0</accession>
<dbReference type="GO" id="GO:0030626">
    <property type="term" value="F:U12 snRNA binding"/>
    <property type="evidence" value="ECO:0007669"/>
    <property type="project" value="TreeGrafter"/>
</dbReference>
<dbReference type="InterPro" id="IPR012677">
    <property type="entry name" value="Nucleotide-bd_a/b_plait_sf"/>
</dbReference>
<evidence type="ECO:0000313" key="6">
    <source>
        <dbReference type="Proteomes" id="UP000193560"/>
    </source>
</evidence>
<dbReference type="PANTHER" id="PTHR16105">
    <property type="entry name" value="RNA-BINDING REGION-CONTAINING PROTEIN 3"/>
    <property type="match status" value="1"/>
</dbReference>
<dbReference type="Gene3D" id="3.30.70.330">
    <property type="match status" value="1"/>
</dbReference>
<dbReference type="InterPro" id="IPR045164">
    <property type="entry name" value="RBM41/RNPC3"/>
</dbReference>
<comment type="caution">
    <text evidence="5">The sequence shown here is derived from an EMBL/GenBank/DDBJ whole genome shotgun (WGS) entry which is preliminary data.</text>
</comment>
<evidence type="ECO:0000256" key="1">
    <source>
        <dbReference type="ARBA" id="ARBA00022884"/>
    </source>
</evidence>
<sequence length="142" mass="15896">MADIPPNQTLYITNLNNRVHVQELKASLYNLFSSYGHLVDVKAKSTEKLREQAFVAFADVASATTAMRSLDGFVFYDKPLKIVYAKNKADAVALLDGTFRLRTKPSNNTTALGKRDNDNETEQRAKQAKMDDDDDSDEDDSD</sequence>
<dbReference type="SMART" id="SM00360">
    <property type="entry name" value="RRM"/>
    <property type="match status" value="1"/>
</dbReference>
<dbReference type="PROSITE" id="PS50102">
    <property type="entry name" value="RRM"/>
    <property type="match status" value="1"/>
</dbReference>
<name>A0A1X2IRN0_9FUNG</name>
<keyword evidence="6" id="KW-1185">Reference proteome</keyword>
<evidence type="ECO:0000256" key="3">
    <source>
        <dbReference type="SAM" id="MobiDB-lite"/>
    </source>
</evidence>
<dbReference type="AlphaFoldDB" id="A0A1X2IRN0"/>
<dbReference type="EMBL" id="MCGE01000005">
    <property type="protein sequence ID" value="ORZ21155.1"/>
    <property type="molecule type" value="Genomic_DNA"/>
</dbReference>
<dbReference type="Proteomes" id="UP000193560">
    <property type="component" value="Unassembled WGS sequence"/>
</dbReference>
<feature type="region of interest" description="Disordered" evidence="3">
    <location>
        <begin position="104"/>
        <end position="142"/>
    </location>
</feature>
<feature type="compositionally biased region" description="Acidic residues" evidence="3">
    <location>
        <begin position="131"/>
        <end position="142"/>
    </location>
</feature>
<dbReference type="FunFam" id="3.30.70.330:FF:000039">
    <property type="entry name" value="U1 small nuclear ribonucleoprotein A"/>
    <property type="match status" value="1"/>
</dbReference>
<dbReference type="GO" id="GO:0005689">
    <property type="term" value="C:U12-type spliceosomal complex"/>
    <property type="evidence" value="ECO:0007669"/>
    <property type="project" value="TreeGrafter"/>
</dbReference>